<dbReference type="CDD" id="cd04301">
    <property type="entry name" value="NAT_SF"/>
    <property type="match status" value="1"/>
</dbReference>
<organism evidence="5">
    <name type="scientific">Selaginella moellendorffii</name>
    <name type="common">Spikemoss</name>
    <dbReference type="NCBI Taxonomy" id="88036"/>
    <lineage>
        <taxon>Eukaryota</taxon>
        <taxon>Viridiplantae</taxon>
        <taxon>Streptophyta</taxon>
        <taxon>Embryophyta</taxon>
        <taxon>Tracheophyta</taxon>
        <taxon>Lycopodiopsida</taxon>
        <taxon>Selaginellales</taxon>
        <taxon>Selaginellaceae</taxon>
        <taxon>Selaginella</taxon>
    </lineage>
</organism>
<dbReference type="Gramene" id="EFJ34879">
    <property type="protein sequence ID" value="EFJ34879"/>
    <property type="gene ID" value="SELMODRAFT_6403"/>
</dbReference>
<dbReference type="KEGG" id="smo:SELMODRAFT_6403"/>
<dbReference type="InterPro" id="IPR016181">
    <property type="entry name" value="Acyl_CoA_acyltransferase"/>
</dbReference>
<dbReference type="GO" id="GO:0008080">
    <property type="term" value="F:N-acetyltransferase activity"/>
    <property type="evidence" value="ECO:0000318"/>
    <property type="project" value="GO_Central"/>
</dbReference>
<gene>
    <name evidence="4" type="ORF">SELMODRAFT_6403</name>
</gene>
<dbReference type="PROSITE" id="PS51186">
    <property type="entry name" value="GNAT"/>
    <property type="match status" value="1"/>
</dbReference>
<dbReference type="GO" id="GO:0031415">
    <property type="term" value="C:NatA complex"/>
    <property type="evidence" value="ECO:0000318"/>
    <property type="project" value="GO_Central"/>
</dbReference>
<feature type="non-terminal residue" evidence="4">
    <location>
        <position position="139"/>
    </location>
</feature>
<dbReference type="Pfam" id="PF00583">
    <property type="entry name" value="Acetyltransf_1"/>
    <property type="match status" value="1"/>
</dbReference>
<dbReference type="SUPFAM" id="SSF55729">
    <property type="entry name" value="Acyl-CoA N-acyltransferases (Nat)"/>
    <property type="match status" value="1"/>
</dbReference>
<evidence type="ECO:0000313" key="4">
    <source>
        <dbReference type="EMBL" id="EFJ34879.1"/>
    </source>
</evidence>
<accession>D8QZY3</accession>
<name>D8QZY3_SELML</name>
<dbReference type="EMBL" id="GL377569">
    <property type="protein sequence ID" value="EFJ34879.1"/>
    <property type="molecule type" value="Genomic_DNA"/>
</dbReference>
<dbReference type="HOGENOM" id="CLU_013985_5_3_1"/>
<dbReference type="Proteomes" id="UP000001514">
    <property type="component" value="Unassembled WGS sequence"/>
</dbReference>
<dbReference type="PANTHER" id="PTHR42919:SF8">
    <property type="entry name" value="N-ALPHA-ACETYLTRANSFERASE 50"/>
    <property type="match status" value="1"/>
</dbReference>
<feature type="non-terminal residue" evidence="4">
    <location>
        <position position="1"/>
    </location>
</feature>
<dbReference type="STRING" id="88036.D8QZY3"/>
<dbReference type="InterPro" id="IPR000182">
    <property type="entry name" value="GNAT_dom"/>
</dbReference>
<sequence length="139" mass="16206">QSLQRLNACLFPVKYKDTYYRDAVLAGSYTKLAFYKDACVGNIACRLEETGPYIRVYIMTLGVLPSYRRMGIGSKLLQSVLGLCQQDPRVVDVYLHVQTNNDEAMEFYKNFDFQIVDTIFNYYIRLDPPDCYVLSRRLR</sequence>
<dbReference type="OrthoDB" id="47374at2759"/>
<dbReference type="Gene3D" id="3.40.630.30">
    <property type="match status" value="1"/>
</dbReference>
<evidence type="ECO:0000256" key="1">
    <source>
        <dbReference type="ARBA" id="ARBA00022679"/>
    </source>
</evidence>
<evidence type="ECO:0000313" key="5">
    <source>
        <dbReference type="Proteomes" id="UP000001514"/>
    </source>
</evidence>
<reference evidence="4 5" key="1">
    <citation type="journal article" date="2011" name="Science">
        <title>The Selaginella genome identifies genetic changes associated with the evolution of vascular plants.</title>
        <authorList>
            <person name="Banks J.A."/>
            <person name="Nishiyama T."/>
            <person name="Hasebe M."/>
            <person name="Bowman J.L."/>
            <person name="Gribskov M."/>
            <person name="dePamphilis C."/>
            <person name="Albert V.A."/>
            <person name="Aono N."/>
            <person name="Aoyama T."/>
            <person name="Ambrose B.A."/>
            <person name="Ashton N.W."/>
            <person name="Axtell M.J."/>
            <person name="Barker E."/>
            <person name="Barker M.S."/>
            <person name="Bennetzen J.L."/>
            <person name="Bonawitz N.D."/>
            <person name="Chapple C."/>
            <person name="Cheng C."/>
            <person name="Correa L.G."/>
            <person name="Dacre M."/>
            <person name="DeBarry J."/>
            <person name="Dreyer I."/>
            <person name="Elias M."/>
            <person name="Engstrom E.M."/>
            <person name="Estelle M."/>
            <person name="Feng L."/>
            <person name="Finet C."/>
            <person name="Floyd S.K."/>
            <person name="Frommer W.B."/>
            <person name="Fujita T."/>
            <person name="Gramzow L."/>
            <person name="Gutensohn M."/>
            <person name="Harholt J."/>
            <person name="Hattori M."/>
            <person name="Heyl A."/>
            <person name="Hirai T."/>
            <person name="Hiwatashi Y."/>
            <person name="Ishikawa M."/>
            <person name="Iwata M."/>
            <person name="Karol K.G."/>
            <person name="Koehler B."/>
            <person name="Kolukisaoglu U."/>
            <person name="Kubo M."/>
            <person name="Kurata T."/>
            <person name="Lalonde S."/>
            <person name="Li K."/>
            <person name="Li Y."/>
            <person name="Litt A."/>
            <person name="Lyons E."/>
            <person name="Manning G."/>
            <person name="Maruyama T."/>
            <person name="Michael T.P."/>
            <person name="Mikami K."/>
            <person name="Miyazaki S."/>
            <person name="Morinaga S."/>
            <person name="Murata T."/>
            <person name="Mueller-Roeber B."/>
            <person name="Nelson D.R."/>
            <person name="Obara M."/>
            <person name="Oguri Y."/>
            <person name="Olmstead R.G."/>
            <person name="Onodera N."/>
            <person name="Petersen B.L."/>
            <person name="Pils B."/>
            <person name="Prigge M."/>
            <person name="Rensing S.A."/>
            <person name="Riano-Pachon D.M."/>
            <person name="Roberts A.W."/>
            <person name="Sato Y."/>
            <person name="Scheller H.V."/>
            <person name="Schulz B."/>
            <person name="Schulz C."/>
            <person name="Shakirov E.V."/>
            <person name="Shibagaki N."/>
            <person name="Shinohara N."/>
            <person name="Shippen D.E."/>
            <person name="Soerensen I."/>
            <person name="Sotooka R."/>
            <person name="Sugimoto N."/>
            <person name="Sugita M."/>
            <person name="Sumikawa N."/>
            <person name="Tanurdzic M."/>
            <person name="Theissen G."/>
            <person name="Ulvskov P."/>
            <person name="Wakazuki S."/>
            <person name="Weng J.K."/>
            <person name="Willats W.W."/>
            <person name="Wipf D."/>
            <person name="Wolf P.G."/>
            <person name="Yang L."/>
            <person name="Zimmer A.D."/>
            <person name="Zhu Q."/>
            <person name="Mitros T."/>
            <person name="Hellsten U."/>
            <person name="Loque D."/>
            <person name="Otillar R."/>
            <person name="Salamov A."/>
            <person name="Schmutz J."/>
            <person name="Shapiro H."/>
            <person name="Lindquist E."/>
            <person name="Lucas S."/>
            <person name="Rokhsar D."/>
            <person name="Grigoriev I.V."/>
        </authorList>
    </citation>
    <scope>NUCLEOTIDE SEQUENCE [LARGE SCALE GENOMIC DNA]</scope>
</reference>
<evidence type="ECO:0000256" key="2">
    <source>
        <dbReference type="ARBA" id="ARBA00023315"/>
    </source>
</evidence>
<dbReference type="PANTHER" id="PTHR42919">
    <property type="entry name" value="N-ALPHA-ACETYLTRANSFERASE"/>
    <property type="match status" value="1"/>
</dbReference>
<dbReference type="InterPro" id="IPR051556">
    <property type="entry name" value="N-term/lysine_N-AcTrnsfr"/>
</dbReference>
<keyword evidence="2" id="KW-0012">Acyltransferase</keyword>
<dbReference type="GO" id="GO:0007064">
    <property type="term" value="P:mitotic sister chromatid cohesion"/>
    <property type="evidence" value="ECO:0000318"/>
    <property type="project" value="GO_Central"/>
</dbReference>
<feature type="domain" description="N-acetyltransferase" evidence="3">
    <location>
        <begin position="1"/>
        <end position="139"/>
    </location>
</feature>
<keyword evidence="1" id="KW-0808">Transferase</keyword>
<dbReference type="FunFam" id="3.40.630.30:FF:000006">
    <property type="entry name" value="Putative n-alpha-acetyltransferase 50"/>
    <property type="match status" value="1"/>
</dbReference>
<keyword evidence="5" id="KW-1185">Reference proteome</keyword>
<dbReference type="eggNOG" id="KOG3138">
    <property type="taxonomic scope" value="Eukaryota"/>
</dbReference>
<proteinExistence type="predicted"/>
<dbReference type="InParanoid" id="D8QZY3"/>
<evidence type="ECO:0000259" key="3">
    <source>
        <dbReference type="PROSITE" id="PS51186"/>
    </source>
</evidence>
<dbReference type="AlphaFoldDB" id="D8QZY3"/>
<protein>
    <recommendedName>
        <fullName evidence="3">N-acetyltransferase domain-containing protein</fullName>
    </recommendedName>
</protein>